<name>A0ABZ2SIQ3_9ENTE</name>
<protein>
    <recommendedName>
        <fullName evidence="1">DNA (cytosine-5-)-methyltransferase</fullName>
        <ecNumber evidence="1">2.1.1.37</ecNumber>
    </recommendedName>
</protein>
<dbReference type="InterPro" id="IPR001525">
    <property type="entry name" value="C5_MeTfrase"/>
</dbReference>
<keyword evidence="2 6" id="KW-0489">Methyltransferase</keyword>
<evidence type="ECO:0000256" key="1">
    <source>
        <dbReference type="ARBA" id="ARBA00011975"/>
    </source>
</evidence>
<dbReference type="Gene3D" id="3.40.50.150">
    <property type="entry name" value="Vaccinia Virus protein VP39"/>
    <property type="match status" value="1"/>
</dbReference>
<comment type="similarity">
    <text evidence="6 7">Belongs to the class I-like SAM-binding methyltransferase superfamily. C5-methyltransferase family.</text>
</comment>
<evidence type="ECO:0000256" key="4">
    <source>
        <dbReference type="ARBA" id="ARBA00022691"/>
    </source>
</evidence>
<evidence type="ECO:0000256" key="7">
    <source>
        <dbReference type="RuleBase" id="RU000416"/>
    </source>
</evidence>
<sequence length="410" mass="47444">MKILDLFSGAGGLTEGFRSDNFEIICHVEMDKDACLSLKTREAFYYLKESNNLSIYTDYLNKLISRDELYETVPNEIIDKVQNFEINQNNLLDIFSIIDTKLDNNHLAGIIGGPPCQAYSTIGRARNKKIKETDSRIYLYEYYIEFLKKYSPDFFVFENVKGLLSFKDQKGELLFPKIISAFSSVGYELEYKILNSEKFGVSQKRERLFLVGTKNTINLNSSFFEVIDTMEETPPIIFELLKDLPNLKSGSSCDTYSTNSLNDYVRKYIRKYEYMPLTYQIARPHNKNDLEIYKIVAKAKKEGKNVHYYDLPKRLQTHKNTKAFVDRFKAIDGTSYSHTVVAHIAKDGHYYIHPDVKQNRSITVREAARIQSFPDDYYFESSRTAAFKQIGNAVPPILSRKIAETLIEIL</sequence>
<keyword evidence="4 6" id="KW-0949">S-adenosyl-L-methionine</keyword>
<dbReference type="InterPro" id="IPR029063">
    <property type="entry name" value="SAM-dependent_MTases_sf"/>
</dbReference>
<dbReference type="InterPro" id="IPR050390">
    <property type="entry name" value="C5-Methyltransferase"/>
</dbReference>
<reference evidence="8 9" key="1">
    <citation type="submission" date="2021-03" db="EMBL/GenBank/DDBJ databases">
        <authorList>
            <person name="Gilmore M.S."/>
            <person name="Schwartzman J."/>
            <person name="Van Tyne D."/>
            <person name="Martin M."/>
            <person name="Earl A.M."/>
            <person name="Manson A.L."/>
            <person name="Straub T."/>
            <person name="Salamzade R."/>
            <person name="Saavedra J."/>
            <person name="Lebreton F."/>
            <person name="Prichula J."/>
            <person name="Schaufler K."/>
            <person name="Gaca A."/>
            <person name="Sgardioli B."/>
            <person name="Wagenaar J."/>
            <person name="Strong T."/>
        </authorList>
    </citation>
    <scope>NUCLEOTIDE SEQUENCE [LARGE SCALE GENOMIC DNA]</scope>
    <source>
        <strain evidence="8 9">DIV2402</strain>
    </source>
</reference>
<dbReference type="Gene3D" id="3.90.120.10">
    <property type="entry name" value="DNA Methylase, subunit A, domain 2"/>
    <property type="match status" value="1"/>
</dbReference>
<gene>
    <name evidence="8" type="ORF">DOK78_000312</name>
</gene>
<reference evidence="8 9" key="2">
    <citation type="submission" date="2024-03" db="EMBL/GenBank/DDBJ databases">
        <title>The Genome Sequence of Enterococcus sp. DIV2402.</title>
        <authorList>
            <consortium name="The Broad Institute Genomics Platform"/>
            <consortium name="The Broad Institute Microbial Omics Core"/>
            <consortium name="The Broad Institute Genomic Center for Infectious Diseases"/>
            <person name="Earl A."/>
            <person name="Manson A."/>
            <person name="Gilmore M."/>
            <person name="Schwartman J."/>
            <person name="Shea T."/>
            <person name="Abouelleil A."/>
            <person name="Cao P."/>
            <person name="Chapman S."/>
            <person name="Cusick C."/>
            <person name="Young S."/>
            <person name="Neafsey D."/>
            <person name="Nusbaum C."/>
            <person name="Birren B."/>
        </authorList>
    </citation>
    <scope>NUCLEOTIDE SEQUENCE [LARGE SCALE GENOMIC DNA]</scope>
    <source>
        <strain evidence="8 9">DIV2402</strain>
    </source>
</reference>
<dbReference type="PANTHER" id="PTHR10629:SF52">
    <property type="entry name" value="DNA (CYTOSINE-5)-METHYLTRANSFERASE 1"/>
    <property type="match status" value="1"/>
</dbReference>
<proteinExistence type="inferred from homology"/>
<dbReference type="SUPFAM" id="SSF53335">
    <property type="entry name" value="S-adenosyl-L-methionine-dependent methyltransferases"/>
    <property type="match status" value="1"/>
</dbReference>
<keyword evidence="3 6" id="KW-0808">Transferase</keyword>
<dbReference type="PRINTS" id="PR00105">
    <property type="entry name" value="C5METTRFRASE"/>
</dbReference>
<evidence type="ECO:0000256" key="3">
    <source>
        <dbReference type="ARBA" id="ARBA00022679"/>
    </source>
</evidence>
<evidence type="ECO:0000256" key="6">
    <source>
        <dbReference type="PROSITE-ProRule" id="PRU01016"/>
    </source>
</evidence>
<keyword evidence="9" id="KW-1185">Reference proteome</keyword>
<evidence type="ECO:0000256" key="5">
    <source>
        <dbReference type="ARBA" id="ARBA00022747"/>
    </source>
</evidence>
<evidence type="ECO:0000313" key="9">
    <source>
        <dbReference type="Proteomes" id="UP000664701"/>
    </source>
</evidence>
<feature type="active site" evidence="6">
    <location>
        <position position="116"/>
    </location>
</feature>
<keyword evidence="5" id="KW-0680">Restriction system</keyword>
<accession>A0ABZ2SIQ3</accession>
<organism evidence="8 9">
    <name type="scientific">Candidatus Enterococcus lowellii</name>
    <dbReference type="NCBI Taxonomy" id="2230877"/>
    <lineage>
        <taxon>Bacteria</taxon>
        <taxon>Bacillati</taxon>
        <taxon>Bacillota</taxon>
        <taxon>Bacilli</taxon>
        <taxon>Lactobacillales</taxon>
        <taxon>Enterococcaceae</taxon>
        <taxon>Enterococcus</taxon>
    </lineage>
</organism>
<dbReference type="PROSITE" id="PS00095">
    <property type="entry name" value="C5_MTASE_2"/>
    <property type="match status" value="1"/>
</dbReference>
<dbReference type="EMBL" id="CP147251">
    <property type="protein sequence ID" value="WYJ75736.1"/>
    <property type="molecule type" value="Genomic_DNA"/>
</dbReference>
<dbReference type="Pfam" id="PF00145">
    <property type="entry name" value="DNA_methylase"/>
    <property type="match status" value="2"/>
</dbReference>
<dbReference type="RefSeq" id="WP_207941543.1">
    <property type="nucleotide sequence ID" value="NZ_CP147251.1"/>
</dbReference>
<evidence type="ECO:0000313" key="8">
    <source>
        <dbReference type="EMBL" id="WYJ75736.1"/>
    </source>
</evidence>
<evidence type="ECO:0000256" key="2">
    <source>
        <dbReference type="ARBA" id="ARBA00022603"/>
    </source>
</evidence>
<dbReference type="PANTHER" id="PTHR10629">
    <property type="entry name" value="CYTOSINE-SPECIFIC METHYLTRANSFERASE"/>
    <property type="match status" value="1"/>
</dbReference>
<dbReference type="InterPro" id="IPR031303">
    <property type="entry name" value="C5_meth_CS"/>
</dbReference>
<dbReference type="Proteomes" id="UP000664701">
    <property type="component" value="Chromosome"/>
</dbReference>
<dbReference type="PROSITE" id="PS51679">
    <property type="entry name" value="SAM_MT_C5"/>
    <property type="match status" value="1"/>
</dbReference>
<dbReference type="NCBIfam" id="TIGR00675">
    <property type="entry name" value="dcm"/>
    <property type="match status" value="1"/>
</dbReference>
<dbReference type="EC" id="2.1.1.37" evidence="1"/>